<dbReference type="Pfam" id="PF02782">
    <property type="entry name" value="FGGY_C"/>
    <property type="match status" value="1"/>
</dbReference>
<keyword evidence="2" id="KW-0119">Carbohydrate metabolism</keyword>
<sequence>MRNDMITADESMHGARYAAVFDSGTTALKGALVNDSGRIVASASGDLDLIVDDGVREQDPHQWWRVMCEVAQAMLHNAAHDDPDFDTTRIAGIIFSGQMQDVIALDTDLNPVRNAILYSDGRAEIQARALADAYAGGHERFLDVVGNRLEGCLPLPKLMWMRDKEPDTFAQVAHVLISSKDYLIARLTGVCVGDVAACSTAGAMNIHTEQWDEELCTAAGIDVALLPELHKPQDVVGSVTATAAAVTGFAAGTAIYAGIGDAGATTFASGVSRPGQYNINLGTSGWIATVSPEPFVNKPGAANLAFGVANGFVNAVPFLNAGDVHRWATGLFADGDYTRAHELITASEPGANGVLCLPYLVGERFPVMNPTVRGAFVGLSPAASCADMLRAALEGVAFSIRQGMESFDEPPTSISLIGGGAREAAWCQILADMLHHSVEVFANADILPAVALASLVFDRPDLVAAVRESTVYQPEPSAMRAYDTLYPRFVALYPSLAALK</sequence>
<proteinExistence type="inferred from homology"/>
<evidence type="ECO:0000256" key="1">
    <source>
        <dbReference type="ARBA" id="ARBA00009156"/>
    </source>
</evidence>
<dbReference type="InterPro" id="IPR018484">
    <property type="entry name" value="FGGY_N"/>
</dbReference>
<dbReference type="Gene3D" id="3.30.420.40">
    <property type="match status" value="2"/>
</dbReference>
<keyword evidence="2" id="KW-0859">Xylose metabolism</keyword>
<dbReference type="PANTHER" id="PTHR43095:SF5">
    <property type="entry name" value="XYLULOSE KINASE"/>
    <property type="match status" value="1"/>
</dbReference>
<evidence type="ECO:0000256" key="5">
    <source>
        <dbReference type="RuleBase" id="RU003733"/>
    </source>
</evidence>
<dbReference type="AlphaFoldDB" id="A0A430FN84"/>
<evidence type="ECO:0000259" key="6">
    <source>
        <dbReference type="Pfam" id="PF00370"/>
    </source>
</evidence>
<evidence type="ECO:0000256" key="4">
    <source>
        <dbReference type="ARBA" id="ARBA00022777"/>
    </source>
</evidence>
<accession>A0A430FN84</accession>
<dbReference type="GO" id="GO:0016301">
    <property type="term" value="F:kinase activity"/>
    <property type="evidence" value="ECO:0007669"/>
    <property type="project" value="UniProtKB-KW"/>
</dbReference>
<dbReference type="PANTHER" id="PTHR43095">
    <property type="entry name" value="SUGAR KINASE"/>
    <property type="match status" value="1"/>
</dbReference>
<keyword evidence="3 5" id="KW-0808">Transferase</keyword>
<protein>
    <submittedName>
        <fullName evidence="8">Gluconate kinase</fullName>
    </submittedName>
</protein>
<name>A0A430FN84_9BIFI</name>
<evidence type="ECO:0000259" key="7">
    <source>
        <dbReference type="Pfam" id="PF02782"/>
    </source>
</evidence>
<dbReference type="GO" id="GO:0016773">
    <property type="term" value="F:phosphotransferase activity, alcohol group as acceptor"/>
    <property type="evidence" value="ECO:0007669"/>
    <property type="project" value="InterPro"/>
</dbReference>
<evidence type="ECO:0000256" key="2">
    <source>
        <dbReference type="ARBA" id="ARBA00022629"/>
    </source>
</evidence>
<feature type="domain" description="Carbohydrate kinase FGGY C-terminal" evidence="7">
    <location>
        <begin position="278"/>
        <end position="444"/>
    </location>
</feature>
<dbReference type="InterPro" id="IPR018483">
    <property type="entry name" value="Carb_kinase_FGGY_CS"/>
</dbReference>
<dbReference type="CDD" id="cd07805">
    <property type="entry name" value="ASKHA_NBD_FGGY_CvXK-like"/>
    <property type="match status" value="1"/>
</dbReference>
<dbReference type="InterPro" id="IPR018485">
    <property type="entry name" value="FGGY_C"/>
</dbReference>
<dbReference type="InterPro" id="IPR043129">
    <property type="entry name" value="ATPase_NBD"/>
</dbReference>
<dbReference type="PROSITE" id="PS00445">
    <property type="entry name" value="FGGY_KINASES_2"/>
    <property type="match status" value="1"/>
</dbReference>
<dbReference type="PIRSF" id="PIRSF000538">
    <property type="entry name" value="GlpK"/>
    <property type="match status" value="1"/>
</dbReference>
<evidence type="ECO:0000313" key="8">
    <source>
        <dbReference type="EMBL" id="RSX54288.1"/>
    </source>
</evidence>
<dbReference type="Pfam" id="PF00370">
    <property type="entry name" value="FGGY_N"/>
    <property type="match status" value="1"/>
</dbReference>
<evidence type="ECO:0000313" key="9">
    <source>
        <dbReference type="Proteomes" id="UP000287533"/>
    </source>
</evidence>
<feature type="domain" description="Carbohydrate kinase FGGY N-terminal" evidence="6">
    <location>
        <begin position="17"/>
        <end position="267"/>
    </location>
</feature>
<dbReference type="InterPro" id="IPR050406">
    <property type="entry name" value="FGGY_Carb_Kinase"/>
</dbReference>
<keyword evidence="9" id="KW-1185">Reference proteome</keyword>
<dbReference type="EMBL" id="QXGL01000001">
    <property type="protein sequence ID" value="RSX54288.1"/>
    <property type="molecule type" value="Genomic_DNA"/>
</dbReference>
<keyword evidence="4 5" id="KW-0418">Kinase</keyword>
<dbReference type="Proteomes" id="UP000287533">
    <property type="component" value="Unassembled WGS sequence"/>
</dbReference>
<organism evidence="8 9">
    <name type="scientific">Bifidobacterium goeldii</name>
    <dbReference type="NCBI Taxonomy" id="2306975"/>
    <lineage>
        <taxon>Bacteria</taxon>
        <taxon>Bacillati</taxon>
        <taxon>Actinomycetota</taxon>
        <taxon>Actinomycetes</taxon>
        <taxon>Bifidobacteriales</taxon>
        <taxon>Bifidobacteriaceae</taxon>
        <taxon>Bifidobacterium</taxon>
    </lineage>
</organism>
<dbReference type="SUPFAM" id="SSF53067">
    <property type="entry name" value="Actin-like ATPase domain"/>
    <property type="match status" value="2"/>
</dbReference>
<evidence type="ECO:0000256" key="3">
    <source>
        <dbReference type="ARBA" id="ARBA00022679"/>
    </source>
</evidence>
<dbReference type="InterPro" id="IPR000577">
    <property type="entry name" value="Carb_kinase_FGGY"/>
</dbReference>
<reference evidence="8 9" key="1">
    <citation type="submission" date="2018-09" db="EMBL/GenBank/DDBJ databases">
        <title>Characterization of the phylogenetic diversity of five novel species belonging to the genus Bifidobacterium.</title>
        <authorList>
            <person name="Lugli G.A."/>
            <person name="Duranti S."/>
            <person name="Milani C."/>
        </authorList>
    </citation>
    <scope>NUCLEOTIDE SEQUENCE [LARGE SCALE GENOMIC DNA]</scope>
    <source>
        <strain evidence="8 9">2034B</strain>
    </source>
</reference>
<dbReference type="GO" id="GO:0042732">
    <property type="term" value="P:D-xylose metabolic process"/>
    <property type="evidence" value="ECO:0007669"/>
    <property type="project" value="UniProtKB-KW"/>
</dbReference>
<gene>
    <name evidence="8" type="ORF">D2E25_0596</name>
</gene>
<comment type="caution">
    <text evidence="8">The sequence shown here is derived from an EMBL/GenBank/DDBJ whole genome shotgun (WGS) entry which is preliminary data.</text>
</comment>
<comment type="similarity">
    <text evidence="1 5">Belongs to the FGGY kinase family.</text>
</comment>